<dbReference type="Gramene" id="PRQ39066">
    <property type="protein sequence ID" value="PRQ39066"/>
    <property type="gene ID" value="RchiOBHm_Chr4g0420961"/>
</dbReference>
<evidence type="ECO:0000313" key="2">
    <source>
        <dbReference type="Proteomes" id="UP000238479"/>
    </source>
</evidence>
<dbReference type="Proteomes" id="UP000238479">
    <property type="component" value="Chromosome 4"/>
</dbReference>
<gene>
    <name evidence="1" type="ORF">RchiOBHm_Chr4g0420961</name>
</gene>
<protein>
    <submittedName>
        <fullName evidence="1">Uncharacterized protein</fullName>
    </submittedName>
</protein>
<sequence length="58" mass="6693">MLCQVKFMFLTLLEKRCLRAFDHPEPNPSLVASKAFLAAQGFYFHLQSKSCTVQCLKR</sequence>
<keyword evidence="2" id="KW-1185">Reference proteome</keyword>
<reference evidence="1 2" key="1">
    <citation type="journal article" date="2018" name="Nat. Genet.">
        <title>The Rosa genome provides new insights in the design of modern roses.</title>
        <authorList>
            <person name="Bendahmane M."/>
        </authorList>
    </citation>
    <scope>NUCLEOTIDE SEQUENCE [LARGE SCALE GENOMIC DNA]</scope>
    <source>
        <strain evidence="2">cv. Old Blush</strain>
    </source>
</reference>
<proteinExistence type="predicted"/>
<organism evidence="1 2">
    <name type="scientific">Rosa chinensis</name>
    <name type="common">China rose</name>
    <dbReference type="NCBI Taxonomy" id="74649"/>
    <lineage>
        <taxon>Eukaryota</taxon>
        <taxon>Viridiplantae</taxon>
        <taxon>Streptophyta</taxon>
        <taxon>Embryophyta</taxon>
        <taxon>Tracheophyta</taxon>
        <taxon>Spermatophyta</taxon>
        <taxon>Magnoliopsida</taxon>
        <taxon>eudicotyledons</taxon>
        <taxon>Gunneridae</taxon>
        <taxon>Pentapetalae</taxon>
        <taxon>rosids</taxon>
        <taxon>fabids</taxon>
        <taxon>Rosales</taxon>
        <taxon>Rosaceae</taxon>
        <taxon>Rosoideae</taxon>
        <taxon>Rosoideae incertae sedis</taxon>
        <taxon>Rosa</taxon>
    </lineage>
</organism>
<accession>A0A2P6QY48</accession>
<name>A0A2P6QY48_ROSCH</name>
<comment type="caution">
    <text evidence="1">The sequence shown here is derived from an EMBL/GenBank/DDBJ whole genome shotgun (WGS) entry which is preliminary data.</text>
</comment>
<evidence type="ECO:0000313" key="1">
    <source>
        <dbReference type="EMBL" id="PRQ39066.1"/>
    </source>
</evidence>
<dbReference type="EMBL" id="PDCK01000042">
    <property type="protein sequence ID" value="PRQ39066.1"/>
    <property type="molecule type" value="Genomic_DNA"/>
</dbReference>
<dbReference type="AlphaFoldDB" id="A0A2P6QY48"/>